<dbReference type="EMBL" id="BOMY01000020">
    <property type="protein sequence ID" value="GIF19955.1"/>
    <property type="molecule type" value="Genomic_DNA"/>
</dbReference>
<feature type="region of interest" description="Disordered" evidence="1">
    <location>
        <begin position="1"/>
        <end position="21"/>
    </location>
</feature>
<dbReference type="Proteomes" id="UP000623608">
    <property type="component" value="Unassembled WGS sequence"/>
</dbReference>
<evidence type="ECO:0000313" key="2">
    <source>
        <dbReference type="EMBL" id="GIF19955.1"/>
    </source>
</evidence>
<sequence>MRGFGPPVPVGVGRGAAGGGALRRSCGLAARSSRELRKIAAVAARTVAARTVAARTVAARTVAARTVAVRTVAVGGQLR</sequence>
<evidence type="ECO:0000256" key="1">
    <source>
        <dbReference type="SAM" id="MobiDB-lite"/>
    </source>
</evidence>
<proteinExistence type="predicted"/>
<gene>
    <name evidence="2" type="ORF">Ate02nite_26850</name>
</gene>
<organism evidence="2 3">
    <name type="scientific">Paractinoplanes tereljensis</name>
    <dbReference type="NCBI Taxonomy" id="571912"/>
    <lineage>
        <taxon>Bacteria</taxon>
        <taxon>Bacillati</taxon>
        <taxon>Actinomycetota</taxon>
        <taxon>Actinomycetes</taxon>
        <taxon>Micromonosporales</taxon>
        <taxon>Micromonosporaceae</taxon>
        <taxon>Paractinoplanes</taxon>
    </lineage>
</organism>
<name>A0A919TT26_9ACTN</name>
<dbReference type="AlphaFoldDB" id="A0A919TT26"/>
<evidence type="ECO:0000313" key="3">
    <source>
        <dbReference type="Proteomes" id="UP000623608"/>
    </source>
</evidence>
<accession>A0A919TT26</accession>
<comment type="caution">
    <text evidence="2">The sequence shown here is derived from an EMBL/GenBank/DDBJ whole genome shotgun (WGS) entry which is preliminary data.</text>
</comment>
<reference evidence="2" key="1">
    <citation type="submission" date="2021-01" db="EMBL/GenBank/DDBJ databases">
        <title>Whole genome shotgun sequence of Actinoplanes tereljensis NBRC 105297.</title>
        <authorList>
            <person name="Komaki H."/>
            <person name="Tamura T."/>
        </authorList>
    </citation>
    <scope>NUCLEOTIDE SEQUENCE</scope>
    <source>
        <strain evidence="2">NBRC 105297</strain>
    </source>
</reference>
<feature type="compositionally biased region" description="Gly residues" evidence="1">
    <location>
        <begin position="12"/>
        <end position="21"/>
    </location>
</feature>
<protein>
    <submittedName>
        <fullName evidence="2">Uncharacterized protein</fullName>
    </submittedName>
</protein>
<keyword evidence="3" id="KW-1185">Reference proteome</keyword>